<dbReference type="OrthoDB" id="9980097at2"/>
<reference evidence="1 2" key="1">
    <citation type="submission" date="2015-01" db="EMBL/GenBank/DDBJ databases">
        <title>Draft genome sequences of the supercritical CO2 tolerant bacteria Bacillus subterraneus MITOT1 and Bacillus cereus MIT0214.</title>
        <authorList>
            <person name="Peet K.C."/>
            <person name="Thompson J.R."/>
        </authorList>
    </citation>
    <scope>NUCLEOTIDE SEQUENCE [LARGE SCALE GENOMIC DNA]</scope>
    <source>
        <strain evidence="1 2">MITOT1</strain>
    </source>
</reference>
<evidence type="ECO:0000313" key="1">
    <source>
        <dbReference type="EMBL" id="KIY22768.1"/>
    </source>
</evidence>
<evidence type="ECO:0000313" key="2">
    <source>
        <dbReference type="Proteomes" id="UP000032512"/>
    </source>
</evidence>
<comment type="caution">
    <text evidence="1">The sequence shown here is derived from an EMBL/GenBank/DDBJ whole genome shotgun (WGS) entry which is preliminary data.</text>
</comment>
<accession>A0A0D6ZDW3</accession>
<proteinExistence type="predicted"/>
<keyword evidence="2" id="KW-1185">Reference proteome</keyword>
<dbReference type="Proteomes" id="UP000032512">
    <property type="component" value="Unassembled WGS sequence"/>
</dbReference>
<gene>
    <name evidence="1" type="ORF">UB32_06595</name>
</gene>
<name>A0A0D6ZDW3_9BACI</name>
<dbReference type="EMBL" id="JXIQ01000039">
    <property type="protein sequence ID" value="KIY22768.1"/>
    <property type="molecule type" value="Genomic_DNA"/>
</dbReference>
<dbReference type="PATRIC" id="fig|285983.3.peg.3884"/>
<sequence length="75" mass="8654">MFIKLEKSGEMVFGLLAGEMFLDGECGRWSEGAGFFLWEPFEKDPAIVVFENNGSYKCYKVLEQVDFKEIIMTEK</sequence>
<dbReference type="AlphaFoldDB" id="A0A0D6ZDW3"/>
<organism evidence="1 2">
    <name type="scientific">Mesobacillus subterraneus</name>
    <dbReference type="NCBI Taxonomy" id="285983"/>
    <lineage>
        <taxon>Bacteria</taxon>
        <taxon>Bacillati</taxon>
        <taxon>Bacillota</taxon>
        <taxon>Bacilli</taxon>
        <taxon>Bacillales</taxon>
        <taxon>Bacillaceae</taxon>
        <taxon>Mesobacillus</taxon>
    </lineage>
</organism>
<dbReference type="RefSeq" id="WP_044392250.1">
    <property type="nucleotide sequence ID" value="NZ_JXIQ01000039.1"/>
</dbReference>
<protein>
    <submittedName>
        <fullName evidence="1">Uncharacterized protein</fullName>
    </submittedName>
</protein>